<sequence>MDHQELKSRICDVISITEDKFQLAKVLSIALMALKKDLSGMIVRYNSGGGYSSNYVTVVYPQGLGDVKLPDVFYVKNSDGEKFKISRQLTTFGGGHGEGCARPGTTMEIYGVNGYNYNYHDRELTIITEQEAKQ</sequence>
<evidence type="ECO:0000313" key="1">
    <source>
        <dbReference type="EMBL" id="APU01692.1"/>
    </source>
</evidence>
<evidence type="ECO:0000313" key="2">
    <source>
        <dbReference type="Proteomes" id="UP000225215"/>
    </source>
</evidence>
<organism evidence="1 2">
    <name type="scientific">Aeromonas phage 65.2</name>
    <dbReference type="NCBI Taxonomy" id="1932896"/>
    <lineage>
        <taxon>Viruses</taxon>
        <taxon>Duplodnaviria</taxon>
        <taxon>Heunggongvirae</taxon>
        <taxon>Uroviricota</taxon>
        <taxon>Caudoviricetes</taxon>
        <taxon>Pantevenvirales</taxon>
        <taxon>Straboviridae</taxon>
        <taxon>Emmerichvirinae</taxon>
        <taxon>Ishigurovirus</taxon>
        <taxon>Ishigurovirus osborne</taxon>
    </lineage>
</organism>
<accession>A0A219YCM7</accession>
<proteinExistence type="predicted"/>
<dbReference type="EMBL" id="KY290955">
    <property type="protein sequence ID" value="APU01692.1"/>
    <property type="molecule type" value="Genomic_DNA"/>
</dbReference>
<reference evidence="1 2" key="1">
    <citation type="journal article" date="2017" name="Sci. Rep.">
        <title>Characterization and diversity of phages infecting Aeromonas salmonicida subsp. salmonicida.</title>
        <authorList>
            <person name="Vincent A.T."/>
            <person name="Paquet V.E."/>
            <person name="Bernatchez A."/>
            <person name="Tremblay D.M."/>
            <person name="Moineau S."/>
            <person name="Charette S.J."/>
        </authorList>
    </citation>
    <scope>NUCLEOTIDE SEQUENCE [LARGE SCALE GENOMIC DNA]</scope>
</reference>
<protein>
    <submittedName>
        <fullName evidence="1">Uncharacterized protein</fullName>
    </submittedName>
</protein>
<dbReference type="Proteomes" id="UP000225215">
    <property type="component" value="Segment"/>
</dbReference>
<name>A0A219YCM7_9CAUD</name>